<feature type="domain" description="HTH lysR-type" evidence="5">
    <location>
        <begin position="1"/>
        <end position="58"/>
    </location>
</feature>
<gene>
    <name evidence="6" type="ORF">SAMN05421867_103255</name>
</gene>
<dbReference type="GO" id="GO:0005829">
    <property type="term" value="C:cytosol"/>
    <property type="evidence" value="ECO:0007669"/>
    <property type="project" value="TreeGrafter"/>
</dbReference>
<reference evidence="7" key="1">
    <citation type="submission" date="2016-10" db="EMBL/GenBank/DDBJ databases">
        <authorList>
            <person name="Varghese N."/>
            <person name="Submissions S."/>
        </authorList>
    </citation>
    <scope>NUCLEOTIDE SEQUENCE [LARGE SCALE GENOMIC DNA]</scope>
    <source>
        <strain evidence="7">CGMCC 4.6945</strain>
    </source>
</reference>
<dbReference type="SUPFAM" id="SSF46785">
    <property type="entry name" value="Winged helix' DNA-binding domain"/>
    <property type="match status" value="1"/>
</dbReference>
<keyword evidence="7" id="KW-1185">Reference proteome</keyword>
<dbReference type="GO" id="GO:0003700">
    <property type="term" value="F:DNA-binding transcription factor activity"/>
    <property type="evidence" value="ECO:0007669"/>
    <property type="project" value="InterPro"/>
</dbReference>
<evidence type="ECO:0000256" key="3">
    <source>
        <dbReference type="ARBA" id="ARBA00023125"/>
    </source>
</evidence>
<evidence type="ECO:0000313" key="7">
    <source>
        <dbReference type="Proteomes" id="UP000199012"/>
    </source>
</evidence>
<dbReference type="Proteomes" id="UP000199012">
    <property type="component" value="Unassembled WGS sequence"/>
</dbReference>
<organism evidence="6 7">
    <name type="scientific">Cellulomonas marina</name>
    <dbReference type="NCBI Taxonomy" id="988821"/>
    <lineage>
        <taxon>Bacteria</taxon>
        <taxon>Bacillati</taxon>
        <taxon>Actinomycetota</taxon>
        <taxon>Actinomycetes</taxon>
        <taxon>Micrococcales</taxon>
        <taxon>Cellulomonadaceae</taxon>
        <taxon>Cellulomonas</taxon>
    </lineage>
</organism>
<dbReference type="OrthoDB" id="3636008at2"/>
<dbReference type="Pfam" id="PF03466">
    <property type="entry name" value="LysR_substrate"/>
    <property type="match status" value="1"/>
</dbReference>
<dbReference type="Gene3D" id="3.40.190.290">
    <property type="match status" value="1"/>
</dbReference>
<dbReference type="InterPro" id="IPR000847">
    <property type="entry name" value="LysR_HTH_N"/>
</dbReference>
<dbReference type="InterPro" id="IPR036388">
    <property type="entry name" value="WH-like_DNA-bd_sf"/>
</dbReference>
<keyword evidence="4" id="KW-0804">Transcription</keyword>
<dbReference type="AlphaFoldDB" id="A0A1I0WUJ5"/>
<name>A0A1I0WUJ5_9CELL</name>
<dbReference type="InterPro" id="IPR050950">
    <property type="entry name" value="HTH-type_LysR_regulators"/>
</dbReference>
<sequence>MELRQLGYFVAVAEERHFTRAAARLQVVQSAVSAGVRALERELGAALVDRATSPVSLTEAGAALLPHARAALDAADEARDAVHEVRGGLRGTLRVGTLTSVALVDLPAALGAFHRRHPGVELRLTAAAAGSRGLVEALAERRLDLALVSIPGPTPPGLRLLPLAAAPLELVVREDHPLAGRSAVTLADLDGADVVDFPPGYGNRAVTDRAFDAAGLRRHVVVEISDLRTGAAFIREGLGVGLLPAFVLDDPRGLRRVPVTGADLVWPLQLAVPADRPVGRAARALVELLVAAARSTADVPHDRPDATRATPG</sequence>
<comment type="similarity">
    <text evidence="1">Belongs to the LysR transcriptional regulatory family.</text>
</comment>
<dbReference type="PRINTS" id="PR00039">
    <property type="entry name" value="HTHLYSR"/>
</dbReference>
<evidence type="ECO:0000259" key="5">
    <source>
        <dbReference type="PROSITE" id="PS50931"/>
    </source>
</evidence>
<evidence type="ECO:0000313" key="6">
    <source>
        <dbReference type="EMBL" id="SFA92415.1"/>
    </source>
</evidence>
<dbReference type="InterPro" id="IPR005119">
    <property type="entry name" value="LysR_subst-bd"/>
</dbReference>
<dbReference type="PANTHER" id="PTHR30419">
    <property type="entry name" value="HTH-TYPE TRANSCRIPTIONAL REGULATOR YBHD"/>
    <property type="match status" value="1"/>
</dbReference>
<dbReference type="EMBL" id="FOKA01000003">
    <property type="protein sequence ID" value="SFA92415.1"/>
    <property type="molecule type" value="Genomic_DNA"/>
</dbReference>
<evidence type="ECO:0000256" key="2">
    <source>
        <dbReference type="ARBA" id="ARBA00023015"/>
    </source>
</evidence>
<dbReference type="STRING" id="988821.SAMN05421867_103255"/>
<dbReference type="SUPFAM" id="SSF53850">
    <property type="entry name" value="Periplasmic binding protein-like II"/>
    <property type="match status" value="1"/>
</dbReference>
<dbReference type="PANTHER" id="PTHR30419:SF31">
    <property type="entry name" value="BLR3139 PROTEIN"/>
    <property type="match status" value="1"/>
</dbReference>
<evidence type="ECO:0000256" key="4">
    <source>
        <dbReference type="ARBA" id="ARBA00023163"/>
    </source>
</evidence>
<dbReference type="Gene3D" id="1.10.10.10">
    <property type="entry name" value="Winged helix-like DNA-binding domain superfamily/Winged helix DNA-binding domain"/>
    <property type="match status" value="1"/>
</dbReference>
<keyword evidence="3 6" id="KW-0238">DNA-binding</keyword>
<dbReference type="GO" id="GO:0003677">
    <property type="term" value="F:DNA binding"/>
    <property type="evidence" value="ECO:0007669"/>
    <property type="project" value="UniProtKB-KW"/>
</dbReference>
<dbReference type="Pfam" id="PF00126">
    <property type="entry name" value="HTH_1"/>
    <property type="match status" value="1"/>
</dbReference>
<dbReference type="PROSITE" id="PS50931">
    <property type="entry name" value="HTH_LYSR"/>
    <property type="match status" value="1"/>
</dbReference>
<proteinExistence type="inferred from homology"/>
<evidence type="ECO:0000256" key="1">
    <source>
        <dbReference type="ARBA" id="ARBA00009437"/>
    </source>
</evidence>
<keyword evidence="2" id="KW-0805">Transcription regulation</keyword>
<protein>
    <submittedName>
        <fullName evidence="6">DNA-binding transcriptional regulator, LysR family</fullName>
    </submittedName>
</protein>
<dbReference type="RefSeq" id="WP_090031350.1">
    <property type="nucleotide sequence ID" value="NZ_BONM01000031.1"/>
</dbReference>
<accession>A0A1I0WUJ5</accession>
<dbReference type="FunFam" id="1.10.10.10:FF:000001">
    <property type="entry name" value="LysR family transcriptional regulator"/>
    <property type="match status" value="1"/>
</dbReference>
<dbReference type="InterPro" id="IPR036390">
    <property type="entry name" value="WH_DNA-bd_sf"/>
</dbReference>